<organism evidence="3 4">
    <name type="scientific">Candidatus Daviesbacteria bacterium RIFCSPLOWO2_01_FULL_40_24</name>
    <dbReference type="NCBI Taxonomy" id="1797787"/>
    <lineage>
        <taxon>Bacteria</taxon>
        <taxon>Candidatus Daviesiibacteriota</taxon>
    </lineage>
</organism>
<feature type="compositionally biased region" description="Polar residues" evidence="1">
    <location>
        <begin position="132"/>
        <end position="142"/>
    </location>
</feature>
<protein>
    <recommendedName>
        <fullName evidence="2">DUF5667 domain-containing protein</fullName>
    </recommendedName>
</protein>
<reference evidence="3 4" key="1">
    <citation type="journal article" date="2016" name="Nat. Commun.">
        <title>Thousands of microbial genomes shed light on interconnected biogeochemical processes in an aquifer system.</title>
        <authorList>
            <person name="Anantharaman K."/>
            <person name="Brown C.T."/>
            <person name="Hug L.A."/>
            <person name="Sharon I."/>
            <person name="Castelle C.J."/>
            <person name="Probst A.J."/>
            <person name="Thomas B.C."/>
            <person name="Singh A."/>
            <person name="Wilkins M.J."/>
            <person name="Karaoz U."/>
            <person name="Brodie E.L."/>
            <person name="Williams K.H."/>
            <person name="Hubbard S.S."/>
            <person name="Banfield J.F."/>
        </authorList>
    </citation>
    <scope>NUCLEOTIDE SEQUENCE [LARGE SCALE GENOMIC DNA]</scope>
</reference>
<feature type="domain" description="DUF5667" evidence="2">
    <location>
        <begin position="29"/>
        <end position="126"/>
    </location>
</feature>
<evidence type="ECO:0000313" key="4">
    <source>
        <dbReference type="Proteomes" id="UP000178017"/>
    </source>
</evidence>
<comment type="caution">
    <text evidence="3">The sequence shown here is derived from an EMBL/GenBank/DDBJ whole genome shotgun (WGS) entry which is preliminary data.</text>
</comment>
<gene>
    <name evidence="3" type="ORF">A3B49_01870</name>
</gene>
<evidence type="ECO:0000259" key="2">
    <source>
        <dbReference type="Pfam" id="PF18915"/>
    </source>
</evidence>
<evidence type="ECO:0000256" key="1">
    <source>
        <dbReference type="SAM" id="MobiDB-lite"/>
    </source>
</evidence>
<dbReference type="Pfam" id="PF18915">
    <property type="entry name" value="DUF5667"/>
    <property type="match status" value="1"/>
</dbReference>
<dbReference type="InterPro" id="IPR043725">
    <property type="entry name" value="DUF5667"/>
</dbReference>
<dbReference type="AlphaFoldDB" id="A0A1F5MJK2"/>
<evidence type="ECO:0000313" key="3">
    <source>
        <dbReference type="EMBL" id="OGE65542.1"/>
    </source>
</evidence>
<dbReference type="EMBL" id="MFDO01000016">
    <property type="protein sequence ID" value="OGE65542.1"/>
    <property type="molecule type" value="Genomic_DNA"/>
</dbReference>
<name>A0A1F5MJK2_9BACT</name>
<feature type="region of interest" description="Disordered" evidence="1">
    <location>
        <begin position="131"/>
        <end position="157"/>
    </location>
</feature>
<proteinExistence type="predicted"/>
<accession>A0A1F5MJK2</accession>
<dbReference type="Proteomes" id="UP000178017">
    <property type="component" value="Unassembled WGS sequence"/>
</dbReference>
<sequence length="354" mass="37953">MAKLLSLLLLVAMFVLLIPTGLVLASQNAVPGDATYPIKRKLEDVIIAVFSVHPSTRAYFRVDFSQRRFKESAALFTKGDNTRAVETLRELISQTDIATSEIINLQNQQQKKELANKMLEELKDRRKKLVDIQSQVSQQPSSTRTETVPATPTPPPVLIQVPQRQGTEVVIIVITATPRPIPRSTITPTPRPSTAPQAPVVVIPAGTQPSSGPVEEAIDNIDTAIGVLQPLANLLRSSTPANTPTPMPQLSATPTPRVIRIFTPTPRLATPTPTTDGSGFSLVGDELATPTPRPSITPTPAFTYPGCPQGTNSAQCMSEAEQAGYQNQTNAICYDSAGVALAYICLQSCGSCPP</sequence>